<dbReference type="SUPFAM" id="SSF52029">
    <property type="entry name" value="GroEL apical domain-like"/>
    <property type="match status" value="1"/>
</dbReference>
<dbReference type="InterPro" id="IPR042984">
    <property type="entry name" value="BBS12"/>
</dbReference>
<dbReference type="EMBL" id="CAXIEN010000027">
    <property type="protein sequence ID" value="CAL1267256.1"/>
    <property type="molecule type" value="Genomic_DNA"/>
</dbReference>
<gene>
    <name evidence="1" type="ORF">LARSCL_LOCUS3563</name>
</gene>
<dbReference type="PANTHER" id="PTHR46883">
    <property type="entry name" value="BARDET-BIEDL SYNDROME 12 PROTEIN"/>
    <property type="match status" value="1"/>
</dbReference>
<dbReference type="Gene3D" id="3.30.260.10">
    <property type="entry name" value="TCP-1-like chaperonin intermediate domain"/>
    <property type="match status" value="1"/>
</dbReference>
<dbReference type="InterPro" id="IPR002423">
    <property type="entry name" value="Cpn60/GroEL/TCP-1"/>
</dbReference>
<dbReference type="GO" id="GO:0051131">
    <property type="term" value="P:chaperone-mediated protein complex assembly"/>
    <property type="evidence" value="ECO:0007669"/>
    <property type="project" value="InterPro"/>
</dbReference>
<dbReference type="Pfam" id="PF00118">
    <property type="entry name" value="Cpn60_TCP1"/>
    <property type="match status" value="1"/>
</dbReference>
<feature type="non-terminal residue" evidence="1">
    <location>
        <position position="1"/>
    </location>
</feature>
<dbReference type="SUPFAM" id="SSF48592">
    <property type="entry name" value="GroEL equatorial domain-like"/>
    <property type="match status" value="1"/>
</dbReference>
<accession>A0AAV1Z6W6</accession>
<protein>
    <submittedName>
        <fullName evidence="1">Uncharacterized protein</fullName>
    </submittedName>
</protein>
<dbReference type="InterPro" id="IPR027413">
    <property type="entry name" value="GROEL-like_equatorial_sf"/>
</dbReference>
<evidence type="ECO:0000313" key="2">
    <source>
        <dbReference type="Proteomes" id="UP001497382"/>
    </source>
</evidence>
<dbReference type="Gene3D" id="1.10.560.10">
    <property type="entry name" value="GroEL-like equatorial domain"/>
    <property type="match status" value="1"/>
</dbReference>
<organism evidence="1 2">
    <name type="scientific">Larinioides sclopetarius</name>
    <dbReference type="NCBI Taxonomy" id="280406"/>
    <lineage>
        <taxon>Eukaryota</taxon>
        <taxon>Metazoa</taxon>
        <taxon>Ecdysozoa</taxon>
        <taxon>Arthropoda</taxon>
        <taxon>Chelicerata</taxon>
        <taxon>Arachnida</taxon>
        <taxon>Araneae</taxon>
        <taxon>Araneomorphae</taxon>
        <taxon>Entelegynae</taxon>
        <taxon>Araneoidea</taxon>
        <taxon>Araneidae</taxon>
        <taxon>Larinioides</taxon>
    </lineage>
</organism>
<reference evidence="1 2" key="1">
    <citation type="submission" date="2024-04" db="EMBL/GenBank/DDBJ databases">
        <authorList>
            <person name="Rising A."/>
            <person name="Reimegard J."/>
            <person name="Sonavane S."/>
            <person name="Akerstrom W."/>
            <person name="Nylinder S."/>
            <person name="Hedman E."/>
            <person name="Kallberg Y."/>
        </authorList>
    </citation>
    <scope>NUCLEOTIDE SEQUENCE [LARGE SCALE GENOMIC DNA]</scope>
</reference>
<name>A0AAV1Z6W6_9ARAC</name>
<dbReference type="GO" id="GO:0005524">
    <property type="term" value="F:ATP binding"/>
    <property type="evidence" value="ECO:0007669"/>
    <property type="project" value="InterPro"/>
</dbReference>
<evidence type="ECO:0000313" key="1">
    <source>
        <dbReference type="EMBL" id="CAL1267256.1"/>
    </source>
</evidence>
<dbReference type="PANTHER" id="PTHR46883:SF1">
    <property type="entry name" value="BARDET-BIEDL SYNDROME 12 PROTEIN"/>
    <property type="match status" value="1"/>
</dbReference>
<dbReference type="Proteomes" id="UP001497382">
    <property type="component" value="Unassembled WGS sequence"/>
</dbReference>
<sequence>LLSLLGVFLSFRVYSFSDQPLHLIIHWFAAFIIGLLQHTNLYFVLQFFSMQHLKQLIGPIISSYLGPYKSNKLVVEDKDACMIKCPVLLLQKLHIKDHLSYLIEETLTSHHEQYGCSSISLLTMWYLWNEEFQIALQEGCGITDIIEHSQNILELVICHLSDITLLCDETLLRKQDIKNKPHQVQKSESSFCQSRRHPFNKSNKKYDISKNSSNKIPIGIQYSSRHFSPSQSHYPIREQEALVDQTDEEIFEIKSHEKSELTESLKYSMYSLVKRLSHGASEFTDLIYNAWTNQVETSSSVKFNFDGIVICPVTLPSSYSTVVDGLIFKSNIRYLHDQDLNIEKSRALIIKGSITFEYAHLGYSQDVCVTLKKSSEHLQMSAKDDWIRKCCDLLLHFEINCLLVTDEVDPAIESFCSSNSIFLMPFISWTLLQDLCVAVNESPCVYLLECDQENVISNLTIKKWDFEHFEMKEENFYVHITISNPEEIKKMYTIILCHPNQLLLTSLEHQFWHMASRLHLATKGNKLLPGEGKTEKWCFDFLQKYPAKNDTWGRIKLAIQRGFLNYFEILLEKNDNSNEISTEESLDEMQSKIQAWRSAMALVLVLLQCDCLIVNGCDNPVFDQNFVGFL</sequence>
<dbReference type="InterPro" id="IPR027410">
    <property type="entry name" value="TCP-1-like_intermed_sf"/>
</dbReference>
<dbReference type="AlphaFoldDB" id="A0AAV1Z6W6"/>
<dbReference type="InterPro" id="IPR027409">
    <property type="entry name" value="GroEL-like_apical_dom_sf"/>
</dbReference>
<dbReference type="GO" id="GO:0045494">
    <property type="term" value="P:photoreceptor cell maintenance"/>
    <property type="evidence" value="ECO:0007669"/>
    <property type="project" value="TreeGrafter"/>
</dbReference>
<dbReference type="Gene3D" id="3.50.7.10">
    <property type="entry name" value="GroEL"/>
    <property type="match status" value="1"/>
</dbReference>
<proteinExistence type="predicted"/>
<keyword evidence="2" id="KW-1185">Reference proteome</keyword>
<comment type="caution">
    <text evidence="1">The sequence shown here is derived from an EMBL/GenBank/DDBJ whole genome shotgun (WGS) entry which is preliminary data.</text>
</comment>